<evidence type="ECO:0000259" key="11">
    <source>
        <dbReference type="Pfam" id="PF11897"/>
    </source>
</evidence>
<dbReference type="InterPro" id="IPR011834">
    <property type="entry name" value="Agluc_phsphrylas"/>
</dbReference>
<evidence type="ECO:0000256" key="7">
    <source>
        <dbReference type="ARBA" id="ARBA00022679"/>
    </source>
</evidence>
<evidence type="ECO:0000256" key="3">
    <source>
        <dbReference type="ARBA" id="ARBA00006047"/>
    </source>
</evidence>
<evidence type="ECO:0000313" key="12">
    <source>
        <dbReference type="EMBL" id="KUK63178.1"/>
    </source>
</evidence>
<dbReference type="SUPFAM" id="SSF53756">
    <property type="entry name" value="UDP-Glycosyltransferase/glycogen phosphorylase"/>
    <property type="match status" value="1"/>
</dbReference>
<name>A0A101GR99_9EURY</name>
<dbReference type="EC" id="2.4.1.1" evidence="4"/>
<evidence type="ECO:0000256" key="10">
    <source>
        <dbReference type="PIRSR" id="PIRSR000460-1"/>
    </source>
</evidence>
<reference evidence="14 15" key="2">
    <citation type="journal article" date="2015" name="MBio">
        <title>Genome-Resolved Metagenomic Analysis Reveals Roles for Candidate Phyla and Other Microbial Community Members in Biogeochemical Transformations in Oil Reservoirs.</title>
        <authorList>
            <person name="Hu P."/>
            <person name="Tom L."/>
            <person name="Singh A."/>
            <person name="Thomas B.C."/>
            <person name="Baker B.J."/>
            <person name="Piceno Y.M."/>
            <person name="Andersen G.L."/>
            <person name="Banfield J.F."/>
        </authorList>
    </citation>
    <scope>NUCLEOTIDE SEQUENCE [LARGE SCALE GENOMIC DNA]</scope>
</reference>
<dbReference type="EMBL" id="LGGD01000041">
    <property type="protein sequence ID" value="KUK63178.1"/>
    <property type="molecule type" value="Genomic_DNA"/>
</dbReference>
<dbReference type="PANTHER" id="PTHR42655:SF1">
    <property type="entry name" value="GLYCOGEN PHOSPHORYLASE"/>
    <property type="match status" value="1"/>
</dbReference>
<comment type="catalytic activity">
    <reaction evidence="1">
        <text>[(1-&gt;4)-alpha-D-glucosyl](n) + phosphate = [(1-&gt;4)-alpha-D-glucosyl](n-1) + alpha-D-glucose 1-phosphate</text>
        <dbReference type="Rhea" id="RHEA:41732"/>
        <dbReference type="Rhea" id="RHEA-COMP:9584"/>
        <dbReference type="Rhea" id="RHEA-COMP:9586"/>
        <dbReference type="ChEBI" id="CHEBI:15444"/>
        <dbReference type="ChEBI" id="CHEBI:43474"/>
        <dbReference type="ChEBI" id="CHEBI:58601"/>
        <dbReference type="EC" id="2.4.1.1"/>
    </reaction>
</comment>
<evidence type="ECO:0000256" key="9">
    <source>
        <dbReference type="ARBA" id="ARBA00023277"/>
    </source>
</evidence>
<evidence type="ECO:0000256" key="2">
    <source>
        <dbReference type="ARBA" id="ARBA00001933"/>
    </source>
</evidence>
<dbReference type="Pfam" id="PF00343">
    <property type="entry name" value="Phosphorylase"/>
    <property type="match status" value="1"/>
</dbReference>
<evidence type="ECO:0000256" key="4">
    <source>
        <dbReference type="ARBA" id="ARBA00012591"/>
    </source>
</evidence>
<dbReference type="PANTHER" id="PTHR42655">
    <property type="entry name" value="GLYCOGEN PHOSPHORYLASE"/>
    <property type="match status" value="1"/>
</dbReference>
<dbReference type="EMBL" id="LGHE01000109">
    <property type="protein sequence ID" value="KUL01350.1"/>
    <property type="molecule type" value="Genomic_DNA"/>
</dbReference>
<gene>
    <name evidence="12" type="ORF">XD82_0481</name>
    <name evidence="13" type="ORF">XE10_1062</name>
</gene>
<dbReference type="InterPro" id="IPR000811">
    <property type="entry name" value="Glyco_trans_35"/>
</dbReference>
<feature type="modified residue" description="N6-(pyridoxal phosphate)lysine" evidence="10">
    <location>
        <position position="607"/>
    </location>
</feature>
<keyword evidence="9" id="KW-0119">Carbohydrate metabolism</keyword>
<dbReference type="NCBIfam" id="TIGR02094">
    <property type="entry name" value="more_P_ylases"/>
    <property type="match status" value="1"/>
</dbReference>
<dbReference type="PIRSF" id="PIRSF000460">
    <property type="entry name" value="Pprylas_GlgP"/>
    <property type="match status" value="1"/>
</dbReference>
<keyword evidence="8 10" id="KW-0663">Pyridoxal phosphate</keyword>
<evidence type="ECO:0000256" key="1">
    <source>
        <dbReference type="ARBA" id="ARBA00001275"/>
    </source>
</evidence>
<dbReference type="InterPro" id="IPR035090">
    <property type="entry name" value="Pyridoxal_P_attach_site"/>
</dbReference>
<organism evidence="12 14">
    <name type="scientific">Methanoculleus marisnigri</name>
    <dbReference type="NCBI Taxonomy" id="2198"/>
    <lineage>
        <taxon>Archaea</taxon>
        <taxon>Methanobacteriati</taxon>
        <taxon>Methanobacteriota</taxon>
        <taxon>Stenosarchaea group</taxon>
        <taxon>Methanomicrobia</taxon>
        <taxon>Methanomicrobiales</taxon>
        <taxon>Methanomicrobiaceae</taxon>
        <taxon>Methanoculleus</taxon>
    </lineage>
</organism>
<dbReference type="Proteomes" id="UP000054323">
    <property type="component" value="Unassembled WGS sequence"/>
</dbReference>
<accession>A0A101GR99</accession>
<evidence type="ECO:0000256" key="6">
    <source>
        <dbReference type="ARBA" id="ARBA00022676"/>
    </source>
</evidence>
<dbReference type="Pfam" id="PF11897">
    <property type="entry name" value="DUF3417"/>
    <property type="match status" value="1"/>
</dbReference>
<comment type="caution">
    <text evidence="12">The sequence shown here is derived from an EMBL/GenBank/DDBJ whole genome shotgun (WGS) entry which is preliminary data.</text>
</comment>
<dbReference type="AlphaFoldDB" id="A0A101GR99"/>
<evidence type="ECO:0000256" key="8">
    <source>
        <dbReference type="ARBA" id="ARBA00022898"/>
    </source>
</evidence>
<dbReference type="GO" id="GO:0008184">
    <property type="term" value="F:glycogen phosphorylase activity"/>
    <property type="evidence" value="ECO:0007669"/>
    <property type="project" value="InterPro"/>
</dbReference>
<dbReference type="PROSITE" id="PS00102">
    <property type="entry name" value="PHOSPHORYLASE"/>
    <property type="match status" value="1"/>
</dbReference>
<dbReference type="GO" id="GO:0030170">
    <property type="term" value="F:pyridoxal phosphate binding"/>
    <property type="evidence" value="ECO:0007669"/>
    <property type="project" value="InterPro"/>
</dbReference>
<keyword evidence="6" id="KW-0328">Glycosyltransferase</keyword>
<evidence type="ECO:0000313" key="13">
    <source>
        <dbReference type="EMBL" id="KUL01350.1"/>
    </source>
</evidence>
<reference evidence="12" key="1">
    <citation type="journal article" date="2015" name="MBio">
        <title>Genome-resolved metagenomic analysis reveals roles for candidate phyla and other microbial community members in biogeochemical transformations in oil reservoirs.</title>
        <authorList>
            <person name="Hu P."/>
            <person name="Tom L."/>
            <person name="Singh A."/>
            <person name="Thomas B.C."/>
            <person name="Baker B.J."/>
            <person name="Piceno Y.M."/>
            <person name="Andersen G.L."/>
            <person name="Banfield J.F."/>
        </authorList>
    </citation>
    <scope>NUCLEOTIDE SEQUENCE [LARGE SCALE GENOMIC DNA]</scope>
    <source>
        <strain evidence="12">62_101</strain>
        <strain evidence="13">63_41</strain>
    </source>
</reference>
<dbReference type="Proteomes" id="UP000054598">
    <property type="component" value="Unassembled WGS sequence"/>
</dbReference>
<dbReference type="InterPro" id="IPR024517">
    <property type="entry name" value="Glycogen_phosphorylase_DUF3417"/>
</dbReference>
<feature type="domain" description="DUF3417" evidence="11">
    <location>
        <begin position="12"/>
        <end position="121"/>
    </location>
</feature>
<dbReference type="GO" id="GO:0005975">
    <property type="term" value="P:carbohydrate metabolic process"/>
    <property type="evidence" value="ECO:0007669"/>
    <property type="project" value="InterPro"/>
</dbReference>
<keyword evidence="5" id="KW-0021">Allosteric enzyme</keyword>
<sequence>MENSIHDRFDHIPERLSGLVDLAYNLWWSWNPEARILFKQLNRQAWKASGHNPVRMLREMPAEFLSRAAENPAYCHRYDVILRRFRKYMSATGTWFSEEYSGGRPLTIAYFSAEYGLHHSLPIYAGGLGFLAGDHLKEASDLGLPMVAVGFLYSQGYLHQQIDSDGWQEGITEPLDRDAAPITRVLDSDGEDLVVRVPHIDPPIYVAVRKVQVGRIPLYLLDTDIPCNDSHNRGISSRLYAGDQDQRLRQEIVLGIGGRKVLHALGIAYAAVHLNEGHPAFALLERVRERVERGMEFEAALDEVQATSVFTTHTPVPAGHDVFPVDLIDRYFKTYYTALGIDRTRFLQLGVHPESPAAGFNMTAFALRASAHHNGVSRANGAVACDMWKCLWPGPRATVPIDYVTNGVHVPTWLNPRMKEIYDRYIGPTSPDWLSEHDDPVVWELIDEVPDAELWHVHLWLKAKLLNRIRERERIKWTAHRGGAQNPAAEGAFLNPSVLTIGFARRFSTYKRAHLVFEDLERLKSILNNPWYPVQIVFAGKAHPADNEGKQVLQQIYRYTQQPEFGGRVAFIEDYNEQVARYLVHGVDVWLNNPLPPMEASGTSGMKASLNGVLNLSILDGWWTEGYNGRNGWAFGNKATTCGGRNAVDAAAIYDLLEKEVVPLYYNRSIDDVPHGWVKMMKESIKSNGPRFSSRRMVKEYIARYYPSLLKAAGTEYARTPAAAKPRATVWKPRVQGKIGDGSD</sequence>
<dbReference type="PATRIC" id="fig|2198.3.peg.929"/>
<proteinExistence type="inferred from homology"/>
<comment type="cofactor">
    <cofactor evidence="2">
        <name>pyridoxal 5'-phosphate</name>
        <dbReference type="ChEBI" id="CHEBI:597326"/>
    </cofactor>
</comment>
<dbReference type="InterPro" id="IPR052182">
    <property type="entry name" value="Glycogen/Maltodextrin_Phosph"/>
</dbReference>
<comment type="similarity">
    <text evidence="3">Belongs to the glycogen phosphorylase family.</text>
</comment>
<keyword evidence="7" id="KW-0808">Transferase</keyword>
<evidence type="ECO:0000313" key="14">
    <source>
        <dbReference type="Proteomes" id="UP000054323"/>
    </source>
</evidence>
<evidence type="ECO:0000256" key="5">
    <source>
        <dbReference type="ARBA" id="ARBA00022533"/>
    </source>
</evidence>
<dbReference type="Gene3D" id="3.40.50.2000">
    <property type="entry name" value="Glycogen Phosphorylase B"/>
    <property type="match status" value="2"/>
</dbReference>
<evidence type="ECO:0000313" key="15">
    <source>
        <dbReference type="Proteomes" id="UP000054598"/>
    </source>
</evidence>
<protein>
    <recommendedName>
        <fullName evidence="4">glycogen phosphorylase</fullName>
        <ecNumber evidence="4">2.4.1.1</ecNumber>
    </recommendedName>
</protein>